<feature type="transmembrane region" description="Helical" evidence="1">
    <location>
        <begin position="155"/>
        <end position="174"/>
    </location>
</feature>
<evidence type="ECO:0000259" key="2">
    <source>
        <dbReference type="Pfam" id="PF02517"/>
    </source>
</evidence>
<dbReference type="GO" id="GO:0008237">
    <property type="term" value="F:metallopeptidase activity"/>
    <property type="evidence" value="ECO:0007669"/>
    <property type="project" value="UniProtKB-KW"/>
</dbReference>
<keyword evidence="1" id="KW-0472">Membrane</keyword>
<comment type="caution">
    <text evidence="3">The sequence shown here is derived from an EMBL/GenBank/DDBJ whole genome shotgun (WGS) entry which is preliminary data.</text>
</comment>
<protein>
    <submittedName>
        <fullName evidence="3">CPBP family intramembrane metalloprotease</fullName>
    </submittedName>
</protein>
<feature type="transmembrane region" description="Helical" evidence="1">
    <location>
        <begin position="186"/>
        <end position="204"/>
    </location>
</feature>
<keyword evidence="3" id="KW-0482">Metalloprotease</keyword>
<name>A0A9D2MQQ3_9FIRM</name>
<reference evidence="3" key="1">
    <citation type="journal article" date="2021" name="PeerJ">
        <title>Extensive microbial diversity within the chicken gut microbiome revealed by metagenomics and culture.</title>
        <authorList>
            <person name="Gilroy R."/>
            <person name="Ravi A."/>
            <person name="Getino M."/>
            <person name="Pursley I."/>
            <person name="Horton D.L."/>
            <person name="Alikhan N.F."/>
            <person name="Baker D."/>
            <person name="Gharbi K."/>
            <person name="Hall N."/>
            <person name="Watson M."/>
            <person name="Adriaenssens E.M."/>
            <person name="Foster-Nyarko E."/>
            <person name="Jarju S."/>
            <person name="Secka A."/>
            <person name="Antonio M."/>
            <person name="Oren A."/>
            <person name="Chaudhuri R.R."/>
            <person name="La Ragione R."/>
            <person name="Hildebrand F."/>
            <person name="Pallen M.J."/>
        </authorList>
    </citation>
    <scope>NUCLEOTIDE SEQUENCE</scope>
    <source>
        <strain evidence="3">USAMLcec3-2134</strain>
    </source>
</reference>
<reference evidence="3" key="2">
    <citation type="submission" date="2021-04" db="EMBL/GenBank/DDBJ databases">
        <authorList>
            <person name="Gilroy R."/>
        </authorList>
    </citation>
    <scope>NUCLEOTIDE SEQUENCE</scope>
    <source>
        <strain evidence="3">USAMLcec3-2134</strain>
    </source>
</reference>
<dbReference type="AlphaFoldDB" id="A0A9D2MQQ3"/>
<evidence type="ECO:0000313" key="3">
    <source>
        <dbReference type="EMBL" id="HJB90552.1"/>
    </source>
</evidence>
<accession>A0A9D2MQQ3</accession>
<organism evidence="3 4">
    <name type="scientific">Candidatus Eisenbergiella merdigallinarum</name>
    <dbReference type="NCBI Taxonomy" id="2838552"/>
    <lineage>
        <taxon>Bacteria</taxon>
        <taxon>Bacillati</taxon>
        <taxon>Bacillota</taxon>
        <taxon>Clostridia</taxon>
        <taxon>Lachnospirales</taxon>
        <taxon>Lachnospiraceae</taxon>
        <taxon>Eisenbergiella</taxon>
    </lineage>
</organism>
<keyword evidence="3" id="KW-0645">Protease</keyword>
<dbReference type="Pfam" id="PF02517">
    <property type="entry name" value="Rce1-like"/>
    <property type="match status" value="1"/>
</dbReference>
<feature type="domain" description="CAAX prenyl protease 2/Lysostaphin resistance protein A-like" evidence="2">
    <location>
        <begin position="92"/>
        <end position="195"/>
    </location>
</feature>
<keyword evidence="1" id="KW-1133">Transmembrane helix</keyword>
<dbReference type="GO" id="GO:0080120">
    <property type="term" value="P:CAAX-box protein maturation"/>
    <property type="evidence" value="ECO:0007669"/>
    <property type="project" value="UniProtKB-ARBA"/>
</dbReference>
<dbReference type="Proteomes" id="UP000886883">
    <property type="component" value="Unassembled WGS sequence"/>
</dbReference>
<evidence type="ECO:0000313" key="4">
    <source>
        <dbReference type="Proteomes" id="UP000886883"/>
    </source>
</evidence>
<dbReference type="InterPro" id="IPR003675">
    <property type="entry name" value="Rce1/LyrA-like_dom"/>
</dbReference>
<feature type="transmembrane region" description="Helical" evidence="1">
    <location>
        <begin position="37"/>
        <end position="57"/>
    </location>
</feature>
<proteinExistence type="predicted"/>
<evidence type="ECO:0000256" key="1">
    <source>
        <dbReference type="SAM" id="Phobius"/>
    </source>
</evidence>
<dbReference type="EMBL" id="DWXE01000011">
    <property type="protein sequence ID" value="HJB90552.1"/>
    <property type="molecule type" value="Genomic_DNA"/>
</dbReference>
<feature type="transmembrane region" description="Helical" evidence="1">
    <location>
        <begin position="128"/>
        <end position="149"/>
    </location>
</feature>
<sequence>MGMGLSLSLGRRSRFFCHRKGTMDRGRKREYHNLRRPGVKTGWLVLAIFAVVYYFFYNFDFTALIGDASMEALESSGSIAVNVYAGLGAAAILPAFIENFVANGVAEEILYRGFLCKRLCGRFGSVRGVILQAVLFGAMHNLLYLAAGIPVGADYHILMFLFTGTAALLLGFLNEKIYNGSIIPSILLHGGGNFIATMAAAFGLW</sequence>
<feature type="transmembrane region" description="Helical" evidence="1">
    <location>
        <begin position="77"/>
        <end position="97"/>
    </location>
</feature>
<dbReference type="GO" id="GO:0004175">
    <property type="term" value="F:endopeptidase activity"/>
    <property type="evidence" value="ECO:0007669"/>
    <property type="project" value="UniProtKB-ARBA"/>
</dbReference>
<keyword evidence="3" id="KW-0378">Hydrolase</keyword>
<keyword evidence="1" id="KW-0812">Transmembrane</keyword>
<gene>
    <name evidence="3" type="ORF">H9763_03675</name>
</gene>